<evidence type="ECO:0000256" key="3">
    <source>
        <dbReference type="ARBA" id="ARBA00022692"/>
    </source>
</evidence>
<feature type="transmembrane region" description="Helical" evidence="7">
    <location>
        <begin position="106"/>
        <end position="128"/>
    </location>
</feature>
<feature type="transmembrane region" description="Helical" evidence="7">
    <location>
        <begin position="369"/>
        <end position="394"/>
    </location>
</feature>
<dbReference type="PANTHER" id="PTHR42826">
    <property type="entry name" value="DICARBOXYLATE TRANSPORTER 2.1, CHLOROPLASTIC"/>
    <property type="match status" value="1"/>
</dbReference>
<dbReference type="GO" id="GO:0016020">
    <property type="term" value="C:membrane"/>
    <property type="evidence" value="ECO:0007669"/>
    <property type="project" value="InterPro"/>
</dbReference>
<keyword evidence="6 7" id="KW-0472">Membrane</keyword>
<evidence type="ECO:0000256" key="2">
    <source>
        <dbReference type="ARBA" id="ARBA00007349"/>
    </source>
</evidence>
<keyword evidence="3 7" id="KW-0812">Transmembrane</keyword>
<evidence type="ECO:0000256" key="7">
    <source>
        <dbReference type="SAM" id="Phobius"/>
    </source>
</evidence>
<dbReference type="InterPro" id="IPR001898">
    <property type="entry name" value="SLC13A/DASS"/>
</dbReference>
<accession>A0A4P9XXV7</accession>
<evidence type="ECO:0000256" key="4">
    <source>
        <dbReference type="ARBA" id="ARBA00022780"/>
    </source>
</evidence>
<keyword evidence="4" id="KW-1001">Plastid inner membrane</keyword>
<keyword evidence="4" id="KW-0934">Plastid</keyword>
<evidence type="ECO:0000256" key="1">
    <source>
        <dbReference type="ARBA" id="ARBA00004478"/>
    </source>
</evidence>
<dbReference type="GO" id="GO:0022857">
    <property type="term" value="F:transmembrane transporter activity"/>
    <property type="evidence" value="ECO:0007669"/>
    <property type="project" value="InterPro"/>
</dbReference>
<evidence type="ECO:0000313" key="9">
    <source>
        <dbReference type="Proteomes" id="UP000271241"/>
    </source>
</evidence>
<feature type="transmembrane region" description="Helical" evidence="7">
    <location>
        <begin position="406"/>
        <end position="427"/>
    </location>
</feature>
<keyword evidence="9" id="KW-1185">Reference proteome</keyword>
<feature type="transmembrane region" description="Helical" evidence="7">
    <location>
        <begin position="170"/>
        <end position="191"/>
    </location>
</feature>
<comment type="subcellular location">
    <subcellularLocation>
        <location evidence="1">Plastid</location>
        <location evidence="1">Chloroplast inner membrane</location>
        <topology evidence="1">Multi-pass membrane protein</topology>
    </subcellularLocation>
</comment>
<dbReference type="Proteomes" id="UP000271241">
    <property type="component" value="Unassembled WGS sequence"/>
</dbReference>
<evidence type="ECO:0000256" key="5">
    <source>
        <dbReference type="ARBA" id="ARBA00022989"/>
    </source>
</evidence>
<dbReference type="NCBIfam" id="TIGR00785">
    <property type="entry name" value="dass"/>
    <property type="match status" value="1"/>
</dbReference>
<feature type="transmembrane region" description="Helical" evidence="7">
    <location>
        <begin position="327"/>
        <end position="349"/>
    </location>
</feature>
<evidence type="ECO:0000313" key="8">
    <source>
        <dbReference type="EMBL" id="RKP11164.1"/>
    </source>
</evidence>
<feature type="transmembrane region" description="Helical" evidence="7">
    <location>
        <begin position="297"/>
        <end position="315"/>
    </location>
</feature>
<evidence type="ECO:0000256" key="6">
    <source>
        <dbReference type="ARBA" id="ARBA00023136"/>
    </source>
</evidence>
<dbReference type="AlphaFoldDB" id="A0A4P9XXV7"/>
<proteinExistence type="inferred from homology"/>
<feature type="transmembrane region" description="Helical" evidence="7">
    <location>
        <begin position="447"/>
        <end position="470"/>
    </location>
</feature>
<dbReference type="Pfam" id="PF00939">
    <property type="entry name" value="Na_sulph_symp"/>
    <property type="match status" value="1"/>
</dbReference>
<dbReference type="OrthoDB" id="1695362at2759"/>
<comment type="similarity">
    <text evidence="2">Belongs to the SLC13A/DASS transporter (TC 2.A.47) family. DIT1 subfamily.</text>
</comment>
<protein>
    <submittedName>
        <fullName evidence="8">Sodium/sulfate symporter</fullName>
    </submittedName>
</protein>
<feature type="transmembrane region" description="Helical" evidence="7">
    <location>
        <begin position="211"/>
        <end position="237"/>
    </location>
</feature>
<dbReference type="EMBL" id="KZ992425">
    <property type="protein sequence ID" value="RKP11164.1"/>
    <property type="molecule type" value="Genomic_DNA"/>
</dbReference>
<reference evidence="9" key="1">
    <citation type="journal article" date="2018" name="Nat. Microbiol.">
        <title>Leveraging single-cell genomics to expand the fungal tree of life.</title>
        <authorList>
            <person name="Ahrendt S.R."/>
            <person name="Quandt C.A."/>
            <person name="Ciobanu D."/>
            <person name="Clum A."/>
            <person name="Salamov A."/>
            <person name="Andreopoulos B."/>
            <person name="Cheng J.F."/>
            <person name="Woyke T."/>
            <person name="Pelin A."/>
            <person name="Henrissat B."/>
            <person name="Reynolds N.K."/>
            <person name="Benny G.L."/>
            <person name="Smith M.E."/>
            <person name="James T.Y."/>
            <person name="Grigoriev I.V."/>
        </authorList>
    </citation>
    <scope>NUCLEOTIDE SEQUENCE [LARGE SCALE GENOMIC DNA]</scope>
    <source>
        <strain evidence="9">RSA 1356</strain>
    </source>
</reference>
<organism evidence="8 9">
    <name type="scientific">Thamnocephalis sphaerospora</name>
    <dbReference type="NCBI Taxonomy" id="78915"/>
    <lineage>
        <taxon>Eukaryota</taxon>
        <taxon>Fungi</taxon>
        <taxon>Fungi incertae sedis</taxon>
        <taxon>Zoopagomycota</taxon>
        <taxon>Zoopagomycotina</taxon>
        <taxon>Zoopagomycetes</taxon>
        <taxon>Zoopagales</taxon>
        <taxon>Sigmoideomycetaceae</taxon>
        <taxon>Thamnocephalis</taxon>
    </lineage>
</organism>
<feature type="transmembrane region" description="Helical" evidence="7">
    <location>
        <begin position="12"/>
        <end position="34"/>
    </location>
</feature>
<gene>
    <name evidence="8" type="ORF">THASP1DRAFT_11909</name>
</gene>
<dbReference type="STRING" id="78915.A0A4P9XXV7"/>
<sequence length="476" mass="50930">MVANAHCLRHRVIVALLTTDFEISFLIAIALMILTFTRSFACHTAAGTWIPCDQCNPVGLEEAKCAGFEGAFDAALAGYSSDVNWLVFCAFHLGQAMQVSGLGRRVAFRLVNVFGGSLLGLGYAVFLAELCLGPFIPSNAARGGGVMQPMVLSLAQTLNSTPTRHTRVGAFLILCAAHANLISASVFLTGSAPNPIVHAKAEELLGVEMEFAIWLKGALLPGALSLLFTPALLYLLVRPKRAANPRPSSSYDLSATNTGQIAPMDAMSPREWTLTAILVVCLTLWMTQVYTGVTASLVAFMAMVLVLATGVLEWEDVLRNAKAWDSFFWLGGFLTLAQHFTLLGLSGWFGEHAASVLKPLSPLAATLVIALLYFVSMFGFSSITAHAVALAGPLMAASRSLGCPPMLVAALISYLSGLCGSLVFVSLHSAGSLVVYFAQGYVKHRDWFRIGGCVALLHLVIFLGPGLAWWRILGWF</sequence>
<dbReference type="InterPro" id="IPR030676">
    <property type="entry name" value="CitT-rel"/>
</dbReference>
<keyword evidence="5 7" id="KW-1133">Transmembrane helix</keyword>
<name>A0A4P9XXV7_9FUNG</name>